<reference evidence="2 3" key="1">
    <citation type="journal article" date="2023" name="Plants (Basel)">
        <title>Bridging the Gap: Combining Genomics and Transcriptomics Approaches to Understand Stylosanthes scabra, an Orphan Legume from the Brazilian Caatinga.</title>
        <authorList>
            <person name="Ferreira-Neto J.R.C."/>
            <person name="da Silva M.D."/>
            <person name="Binneck E."/>
            <person name="de Melo N.F."/>
            <person name="da Silva R.H."/>
            <person name="de Melo A.L.T.M."/>
            <person name="Pandolfi V."/>
            <person name="Bustamante F.O."/>
            <person name="Brasileiro-Vidal A.C."/>
            <person name="Benko-Iseppon A.M."/>
        </authorList>
    </citation>
    <scope>NUCLEOTIDE SEQUENCE [LARGE SCALE GENOMIC DNA]</scope>
    <source>
        <tissue evidence="2">Leaves</tissue>
    </source>
</reference>
<proteinExistence type="predicted"/>
<accession>A0ABU6YCU6</accession>
<evidence type="ECO:0000313" key="2">
    <source>
        <dbReference type="EMBL" id="MED6206498.1"/>
    </source>
</evidence>
<organism evidence="2 3">
    <name type="scientific">Stylosanthes scabra</name>
    <dbReference type="NCBI Taxonomy" id="79078"/>
    <lineage>
        <taxon>Eukaryota</taxon>
        <taxon>Viridiplantae</taxon>
        <taxon>Streptophyta</taxon>
        <taxon>Embryophyta</taxon>
        <taxon>Tracheophyta</taxon>
        <taxon>Spermatophyta</taxon>
        <taxon>Magnoliopsida</taxon>
        <taxon>eudicotyledons</taxon>
        <taxon>Gunneridae</taxon>
        <taxon>Pentapetalae</taxon>
        <taxon>rosids</taxon>
        <taxon>fabids</taxon>
        <taxon>Fabales</taxon>
        <taxon>Fabaceae</taxon>
        <taxon>Papilionoideae</taxon>
        <taxon>50 kb inversion clade</taxon>
        <taxon>dalbergioids sensu lato</taxon>
        <taxon>Dalbergieae</taxon>
        <taxon>Pterocarpus clade</taxon>
        <taxon>Stylosanthes</taxon>
    </lineage>
</organism>
<dbReference type="EMBL" id="JASCZI010241760">
    <property type="protein sequence ID" value="MED6206498.1"/>
    <property type="molecule type" value="Genomic_DNA"/>
</dbReference>
<evidence type="ECO:0000313" key="3">
    <source>
        <dbReference type="Proteomes" id="UP001341840"/>
    </source>
</evidence>
<evidence type="ECO:0000256" key="1">
    <source>
        <dbReference type="SAM" id="MobiDB-lite"/>
    </source>
</evidence>
<name>A0ABU6YCU6_9FABA</name>
<feature type="compositionally biased region" description="Basic and acidic residues" evidence="1">
    <location>
        <begin position="1"/>
        <end position="10"/>
    </location>
</feature>
<gene>
    <name evidence="2" type="ORF">PIB30_027296</name>
</gene>
<keyword evidence="3" id="KW-1185">Reference proteome</keyword>
<protein>
    <submittedName>
        <fullName evidence="2">Uncharacterized protein</fullName>
    </submittedName>
</protein>
<sequence length="130" mass="14543">MVSPTHDSRLPTHSLYIATRPSPPRSCVAPPRARHTHTHPRLSASASHRPFLRRAAGATTFKPSWIFEVHCSLSSSSFESVNHPQQIFKARVSNRHSSRRPTFLFLVLISHGHGFLNGVEASETGKKWTL</sequence>
<dbReference type="Proteomes" id="UP001341840">
    <property type="component" value="Unassembled WGS sequence"/>
</dbReference>
<feature type="region of interest" description="Disordered" evidence="1">
    <location>
        <begin position="1"/>
        <end position="46"/>
    </location>
</feature>
<comment type="caution">
    <text evidence="2">The sequence shown here is derived from an EMBL/GenBank/DDBJ whole genome shotgun (WGS) entry which is preliminary data.</text>
</comment>